<dbReference type="Proteomes" id="UP000829992">
    <property type="component" value="Chromosome"/>
</dbReference>
<organism evidence="2 3">
    <name type="scientific">Streptomyces durmitorensis</name>
    <dbReference type="NCBI Taxonomy" id="319947"/>
    <lineage>
        <taxon>Bacteria</taxon>
        <taxon>Bacillati</taxon>
        <taxon>Actinomycetota</taxon>
        <taxon>Actinomycetes</taxon>
        <taxon>Kitasatosporales</taxon>
        <taxon>Streptomycetaceae</taxon>
        <taxon>Streptomyces</taxon>
    </lineage>
</organism>
<dbReference type="PANTHER" id="PTHR46825">
    <property type="entry name" value="D-ALANYL-D-ALANINE-CARBOXYPEPTIDASE/ENDOPEPTIDASE AMPH"/>
    <property type="match status" value="1"/>
</dbReference>
<gene>
    <name evidence="2" type="ORF">M4V62_11880</name>
</gene>
<name>A0ABY4PPU0_9ACTN</name>
<dbReference type="Pfam" id="PF00144">
    <property type="entry name" value="Beta-lactamase"/>
    <property type="match status" value="1"/>
</dbReference>
<dbReference type="Gene3D" id="3.40.710.10">
    <property type="entry name" value="DD-peptidase/beta-lactamase superfamily"/>
    <property type="match status" value="1"/>
</dbReference>
<reference evidence="2 3" key="1">
    <citation type="submission" date="2022-05" db="EMBL/GenBank/DDBJ databases">
        <authorList>
            <person name="Zhou X."/>
            <person name="Li K."/>
            <person name="Man Y."/>
        </authorList>
    </citation>
    <scope>NUCLEOTIDE SEQUENCE [LARGE SCALE GENOMIC DNA]</scope>
    <source>
        <strain evidence="2 3">MS405</strain>
    </source>
</reference>
<dbReference type="PANTHER" id="PTHR46825:SF7">
    <property type="entry name" value="D-ALANYL-D-ALANINE CARBOXYPEPTIDASE"/>
    <property type="match status" value="1"/>
</dbReference>
<dbReference type="InterPro" id="IPR050491">
    <property type="entry name" value="AmpC-like"/>
</dbReference>
<dbReference type="EMBL" id="CP097289">
    <property type="protein sequence ID" value="UQT55741.1"/>
    <property type="molecule type" value="Genomic_DNA"/>
</dbReference>
<dbReference type="InterPro" id="IPR001466">
    <property type="entry name" value="Beta-lactam-related"/>
</dbReference>
<accession>A0ABY4PPU0</accession>
<protein>
    <submittedName>
        <fullName evidence="2">Beta-lactamase family protein</fullName>
    </submittedName>
</protein>
<keyword evidence="3" id="KW-1185">Reference proteome</keyword>
<feature type="domain" description="Beta-lactamase-related" evidence="1">
    <location>
        <begin position="34"/>
        <end position="321"/>
    </location>
</feature>
<dbReference type="InterPro" id="IPR012338">
    <property type="entry name" value="Beta-lactam/transpept-like"/>
</dbReference>
<dbReference type="RefSeq" id="WP_249587229.1">
    <property type="nucleotide sequence ID" value="NZ_BAAAQL010000008.1"/>
</dbReference>
<evidence type="ECO:0000259" key="1">
    <source>
        <dbReference type="Pfam" id="PF00144"/>
    </source>
</evidence>
<evidence type="ECO:0000313" key="3">
    <source>
        <dbReference type="Proteomes" id="UP000829992"/>
    </source>
</evidence>
<sequence length="344" mass="37084">MTHDAVHDVIGQRPDAEASAFLVRLTGPDGTSTFGSGTADLDTGAPLHADQHFRIGGVTKTFLAVAVLSLVAEGRIELDEPVERRLPGLLPGTVTVRSLLDHTSGLVDESDVRYNDTAWFLRHRFDTFTPDQLIARARSRPLAFPTGTRQQITRANYVALGMLVEQVTGHPYAEVTRDRVLRPLGLDHTHLPGDDPELAAPFVRGYDEGVDVTRHSPSLHGAAGEMVSTVADLDRFLHALTAGDLLPPDIVREMYRVPDVPYAKGGRAFCGAGLDSVTLPGDVTVWGMVGIVHGYLAGIVTGATPERRLVYLICPTRRGELRAPPIVARLLHSAFCGISSSPIS</sequence>
<proteinExistence type="predicted"/>
<evidence type="ECO:0000313" key="2">
    <source>
        <dbReference type="EMBL" id="UQT55741.1"/>
    </source>
</evidence>
<dbReference type="SUPFAM" id="SSF56601">
    <property type="entry name" value="beta-lactamase/transpeptidase-like"/>
    <property type="match status" value="1"/>
</dbReference>